<dbReference type="AlphaFoldDB" id="A0A319EW16"/>
<dbReference type="EMBL" id="KZ825849">
    <property type="protein sequence ID" value="PYH95702.1"/>
    <property type="molecule type" value="Genomic_DNA"/>
</dbReference>
<organism evidence="2 3">
    <name type="scientific">Aspergillus ellipticus CBS 707.79</name>
    <dbReference type="NCBI Taxonomy" id="1448320"/>
    <lineage>
        <taxon>Eukaryota</taxon>
        <taxon>Fungi</taxon>
        <taxon>Dikarya</taxon>
        <taxon>Ascomycota</taxon>
        <taxon>Pezizomycotina</taxon>
        <taxon>Eurotiomycetes</taxon>
        <taxon>Eurotiomycetidae</taxon>
        <taxon>Eurotiales</taxon>
        <taxon>Aspergillaceae</taxon>
        <taxon>Aspergillus</taxon>
        <taxon>Aspergillus subgen. Circumdati</taxon>
    </lineage>
</organism>
<proteinExistence type="predicted"/>
<accession>A0A319EW16</accession>
<name>A0A319EW16_9EURO</name>
<keyword evidence="1" id="KW-0732">Signal</keyword>
<sequence length="166" mass="18059">MKLLLLAALLPTPVEWVSLDKCNNACSETDNRCYAQWGYSVEQEFPGWKPDLLVACDSQNSGCLQTCRFTAHMEELAAATAKGREKTQLQAPAPQRSIAEIEEKPLEQATCLKICTTSLESCLRSSIATSSVSHADPGVHIYSVARDVRGHVSRLSGELLCAFSGV</sequence>
<evidence type="ECO:0000256" key="1">
    <source>
        <dbReference type="SAM" id="SignalP"/>
    </source>
</evidence>
<dbReference type="VEuPathDB" id="FungiDB:BO71DRAFT_482740"/>
<feature type="signal peptide" evidence="1">
    <location>
        <begin position="1"/>
        <end position="16"/>
    </location>
</feature>
<dbReference type="Proteomes" id="UP000247810">
    <property type="component" value="Unassembled WGS sequence"/>
</dbReference>
<evidence type="ECO:0000313" key="3">
    <source>
        <dbReference type="Proteomes" id="UP000247810"/>
    </source>
</evidence>
<gene>
    <name evidence="2" type="ORF">BO71DRAFT_482740</name>
</gene>
<reference evidence="2 3" key="1">
    <citation type="submission" date="2018-02" db="EMBL/GenBank/DDBJ databases">
        <title>The genomes of Aspergillus section Nigri reveals drivers in fungal speciation.</title>
        <authorList>
            <consortium name="DOE Joint Genome Institute"/>
            <person name="Vesth T.C."/>
            <person name="Nybo J."/>
            <person name="Theobald S."/>
            <person name="Brandl J."/>
            <person name="Frisvad J.C."/>
            <person name="Nielsen K.F."/>
            <person name="Lyhne E.K."/>
            <person name="Kogle M.E."/>
            <person name="Kuo A."/>
            <person name="Riley R."/>
            <person name="Clum A."/>
            <person name="Nolan M."/>
            <person name="Lipzen A."/>
            <person name="Salamov A."/>
            <person name="Henrissat B."/>
            <person name="Wiebenga A."/>
            <person name="De vries R.P."/>
            <person name="Grigoriev I.V."/>
            <person name="Mortensen U.H."/>
            <person name="Andersen M.R."/>
            <person name="Baker S.E."/>
        </authorList>
    </citation>
    <scope>NUCLEOTIDE SEQUENCE [LARGE SCALE GENOMIC DNA]</scope>
    <source>
        <strain evidence="2 3">CBS 707.79</strain>
    </source>
</reference>
<evidence type="ECO:0000313" key="2">
    <source>
        <dbReference type="EMBL" id="PYH95702.1"/>
    </source>
</evidence>
<protein>
    <submittedName>
        <fullName evidence="2">Uncharacterized protein</fullName>
    </submittedName>
</protein>
<feature type="chain" id="PRO_5016442279" evidence="1">
    <location>
        <begin position="17"/>
        <end position="166"/>
    </location>
</feature>
<keyword evidence="3" id="KW-1185">Reference proteome</keyword>